<keyword evidence="9 13" id="KW-0472">Membrane</keyword>
<dbReference type="InterPro" id="IPR012341">
    <property type="entry name" value="6hp_glycosidase-like_sf"/>
</dbReference>
<dbReference type="InterPro" id="IPR031631">
    <property type="entry name" value="Glyco_hydro_63N"/>
</dbReference>
<evidence type="ECO:0000256" key="8">
    <source>
        <dbReference type="ARBA" id="ARBA00022989"/>
    </source>
</evidence>
<dbReference type="GO" id="GO:0005789">
    <property type="term" value="C:endoplasmic reticulum membrane"/>
    <property type="evidence" value="ECO:0007669"/>
    <property type="project" value="UniProtKB-SubCell"/>
</dbReference>
<keyword evidence="5 13" id="KW-0378">Hydrolase</keyword>
<evidence type="ECO:0000313" key="18">
    <source>
        <dbReference type="Proteomes" id="UP001378592"/>
    </source>
</evidence>
<evidence type="ECO:0000256" key="3">
    <source>
        <dbReference type="ARBA" id="ARBA00010833"/>
    </source>
</evidence>
<protein>
    <recommendedName>
        <fullName evidence="12 13">Mannosyl-oligosaccharide glucosidase</fullName>
        <ecNumber evidence="12 13">3.2.1.106</ecNumber>
    </recommendedName>
</protein>
<dbReference type="Pfam" id="PF16923">
    <property type="entry name" value="Glyco_hydro_63N"/>
    <property type="match status" value="1"/>
</dbReference>
<feature type="region of interest" description="Disordered" evidence="14">
    <location>
        <begin position="535"/>
        <end position="556"/>
    </location>
</feature>
<keyword evidence="18" id="KW-1185">Reference proteome</keyword>
<sequence length="817" mass="93902">MARQRKPLSVDHSHHKYAKKITHHTEKKNSKVSYWRRGVMIICLAIAGCIGYMGYLETRVNTPFDDQKMVVKTGLAAPDVYWGSYRPGVYFGLKTRDPYSLVSGLMWYFTRHIGADGGGIRHWCEQGDNLDRYGWIEHNGKNFGIQEIQDGPFLITTSFVKRLGGDHGGDWTARIGVTSKDQRLEGEQISFLVYTAVEEKSKGWIKPERVGSHMITGVRGETEGLGPFSIKMFSNVGKVLHESYLSTSAMGLHLLKETVINSLRLATDKQTGKKWISLPGELNSRGPDGKTIEPNFIVTQVTGSVPFEIDVVFESSSVLDHREILRGDVYSKELQKWRDEFHHSFEEKFQLQSKGYSEKEIKFAAAAFSNLLGGIGYFYGSSRVESSHTRGPVPYWKAALYTAVPSRSFFPRGFLWDEGFHGLLISSWDIDMELDIICHWFDLMNIEGWIPREQILGQEALSKVPEEFVTQRNTNGNPPTFFITLSFILKKFGHTLHENGRLDTLERLFPRLQAWFDWFNVTQIGDMPGTYRWRGRDGTTNRELNPKTLTSGLDDYPRASHPNLDERHVDLRCWIALAANTLADLAKLLSRNEQKYVNTFQYLSNNNILDDLHWSPLSQSYSDYGLHTDMVELKKPPPSRSHSHHPAQTAEKIRVVLKDPELRFVDSTFGYVSLFPFLLQLLQPDSPKLGKVLEDIRRPGLLWTEYGLRSLAKSSPLYMKWNTEHDPPYWRAPIWINMNYLVVRALKHYSELEGPYQQKSLMLYNDLRKNLVKNIMKEYYRTGYLWEQYNDKTGEGQGSRPFTGWSALVVLLMAEIY</sequence>
<feature type="domain" description="Glycosyl hydrolase family 63 C-terminal" evidence="15">
    <location>
        <begin position="327"/>
        <end position="815"/>
    </location>
</feature>
<keyword evidence="8 13" id="KW-1133">Transmembrane helix</keyword>
<dbReference type="PANTHER" id="PTHR10412">
    <property type="entry name" value="MANNOSYL-OLIGOSACCHARIDE GLUCOSIDASE"/>
    <property type="match status" value="1"/>
</dbReference>
<keyword evidence="11 13" id="KW-0326">Glycosidase</keyword>
<dbReference type="Pfam" id="PF03200">
    <property type="entry name" value="Glyco_hydro_63"/>
    <property type="match status" value="1"/>
</dbReference>
<evidence type="ECO:0000256" key="7">
    <source>
        <dbReference type="ARBA" id="ARBA00022968"/>
    </source>
</evidence>
<comment type="pathway">
    <text evidence="2">Glycan metabolism; N-glycan degradation.</text>
</comment>
<dbReference type="EMBL" id="JAZDUA010000059">
    <property type="protein sequence ID" value="KAK7870397.1"/>
    <property type="molecule type" value="Genomic_DNA"/>
</dbReference>
<accession>A0AAN9VZ00</accession>
<dbReference type="InterPro" id="IPR004888">
    <property type="entry name" value="Glycoside_hydrolase_63"/>
</dbReference>
<comment type="similarity">
    <text evidence="3 13">Belongs to the glycosyl hydrolase 63 family.</text>
</comment>
<dbReference type="InterPro" id="IPR038518">
    <property type="entry name" value="Glyco_hydro_63N_sf"/>
</dbReference>
<dbReference type="Proteomes" id="UP001378592">
    <property type="component" value="Unassembled WGS sequence"/>
</dbReference>
<evidence type="ECO:0000313" key="17">
    <source>
        <dbReference type="EMBL" id="KAK7870397.1"/>
    </source>
</evidence>
<gene>
    <name evidence="17" type="ORF">R5R35_000559</name>
</gene>
<comment type="caution">
    <text evidence="17">The sequence shown here is derived from an EMBL/GenBank/DDBJ whole genome shotgun (WGS) entry which is preliminary data.</text>
</comment>
<evidence type="ECO:0000256" key="6">
    <source>
        <dbReference type="ARBA" id="ARBA00022824"/>
    </source>
</evidence>
<keyword evidence="4 13" id="KW-0812">Transmembrane</keyword>
<evidence type="ECO:0000259" key="16">
    <source>
        <dbReference type="Pfam" id="PF16923"/>
    </source>
</evidence>
<proteinExistence type="inferred from homology"/>
<evidence type="ECO:0000259" key="15">
    <source>
        <dbReference type="Pfam" id="PF03200"/>
    </source>
</evidence>
<comment type="catalytic activity">
    <reaction evidence="13">
        <text>N(4)-(alpha-D-Glc-(1-&gt;2)-alpha-D-Glc-(1-&gt;3)-alpha-D-Glc-(1-&gt;3)-alpha-D-Man-(1-&gt;2)-alpha-D-Man-(1-&gt;2)-alpha-D-Man-(1-&gt;3)-[alpha-D-Man-(1-&gt;2)-alpha-D-Man-(1-&gt;3)-[alpha-D-Man-(1-&gt;2)-alpha-D-Man-(1-&gt;6)]-alpha-D-Man-(1-&gt;6)]-beta-D-Man-(1-&gt;4)-beta-D-GlcNAc-(1-&gt;4)-beta-D-GlcNAc)-L-asparaginyl-[protein] + H2O = N(4)-(alpha-D-Glc-(1-&gt;3)-alpha-D-Glc-(1-&gt;3)-alpha-D-Man-(1-&gt;2)-alpha-D-Man-(1-&gt;2)-alpha-D-Man-(1-&gt;3)-[alpha-D-Man-(1-&gt;2)-alpha-D-Man-(1-&gt;3)-[alpha-D-Man-(1-&gt;2)-alpha-D-Man-(1-&gt;6)]-alpha-D-Man-(1-&gt;6)]-beta-D-Man-(1-&gt;4)-beta-D-GlcNAc-(1-&gt;4)-beta-D-GlcNAc)-L-asparaginyl-[protein] + beta-D-glucose</text>
        <dbReference type="Rhea" id="RHEA:55988"/>
        <dbReference type="Rhea" id="RHEA-COMP:12806"/>
        <dbReference type="Rhea" id="RHEA-COMP:14355"/>
        <dbReference type="ChEBI" id="CHEBI:15377"/>
        <dbReference type="ChEBI" id="CHEBI:15903"/>
        <dbReference type="ChEBI" id="CHEBI:59082"/>
        <dbReference type="ChEBI" id="CHEBI:132537"/>
        <dbReference type="EC" id="3.2.1.106"/>
    </reaction>
</comment>
<name>A0AAN9VZ00_9ORTH</name>
<dbReference type="Gene3D" id="1.50.10.10">
    <property type="match status" value="1"/>
</dbReference>
<evidence type="ECO:0000256" key="11">
    <source>
        <dbReference type="ARBA" id="ARBA00023295"/>
    </source>
</evidence>
<keyword evidence="10" id="KW-0325">Glycoprotein</keyword>
<dbReference type="GO" id="GO:0004573">
    <property type="term" value="F:Glc3Man9GlcNAc2 oligosaccharide glucosidase activity"/>
    <property type="evidence" value="ECO:0007669"/>
    <property type="project" value="UniProtKB-UniRule"/>
</dbReference>
<dbReference type="SUPFAM" id="SSF48208">
    <property type="entry name" value="Six-hairpin glycosidases"/>
    <property type="match status" value="1"/>
</dbReference>
<feature type="transmembrane region" description="Helical" evidence="13">
    <location>
        <begin position="34"/>
        <end position="55"/>
    </location>
</feature>
<evidence type="ECO:0000256" key="14">
    <source>
        <dbReference type="SAM" id="MobiDB-lite"/>
    </source>
</evidence>
<dbReference type="GO" id="GO:0009311">
    <property type="term" value="P:oligosaccharide metabolic process"/>
    <property type="evidence" value="ECO:0007669"/>
    <property type="project" value="UniProtKB-UniRule"/>
</dbReference>
<dbReference type="EC" id="3.2.1.106" evidence="12 13"/>
<keyword evidence="7" id="KW-0735">Signal-anchor</keyword>
<keyword evidence="6 13" id="KW-0256">Endoplasmic reticulum</keyword>
<dbReference type="AlphaFoldDB" id="A0AAN9VZ00"/>
<evidence type="ECO:0000256" key="1">
    <source>
        <dbReference type="ARBA" id="ARBA00004648"/>
    </source>
</evidence>
<dbReference type="PANTHER" id="PTHR10412:SF11">
    <property type="entry name" value="MANNOSYL-OLIGOSACCHARIDE GLUCOSIDASE"/>
    <property type="match status" value="1"/>
</dbReference>
<evidence type="ECO:0000256" key="12">
    <source>
        <dbReference type="ARBA" id="ARBA00038888"/>
    </source>
</evidence>
<comment type="function">
    <text evidence="13">Cleaves the distal alpha 1,2-linked glucose residue from the Glc(3)Man(9)GlcNAc(2) oligosaccharide precursor.</text>
</comment>
<evidence type="ECO:0000256" key="2">
    <source>
        <dbReference type="ARBA" id="ARBA00004740"/>
    </source>
</evidence>
<feature type="compositionally biased region" description="Polar residues" evidence="14">
    <location>
        <begin position="541"/>
        <end position="551"/>
    </location>
</feature>
<feature type="domain" description="Glycosyl hydrolase family 63 N-terminal" evidence="16">
    <location>
        <begin position="81"/>
        <end position="270"/>
    </location>
</feature>
<organism evidence="17 18">
    <name type="scientific">Gryllus longicercus</name>
    <dbReference type="NCBI Taxonomy" id="2509291"/>
    <lineage>
        <taxon>Eukaryota</taxon>
        <taxon>Metazoa</taxon>
        <taxon>Ecdysozoa</taxon>
        <taxon>Arthropoda</taxon>
        <taxon>Hexapoda</taxon>
        <taxon>Insecta</taxon>
        <taxon>Pterygota</taxon>
        <taxon>Neoptera</taxon>
        <taxon>Polyneoptera</taxon>
        <taxon>Orthoptera</taxon>
        <taxon>Ensifera</taxon>
        <taxon>Gryllidea</taxon>
        <taxon>Grylloidea</taxon>
        <taxon>Gryllidae</taxon>
        <taxon>Gryllinae</taxon>
        <taxon>Gryllus</taxon>
    </lineage>
</organism>
<dbReference type="InterPro" id="IPR008928">
    <property type="entry name" value="6-hairpin_glycosidase_sf"/>
</dbReference>
<evidence type="ECO:0000256" key="13">
    <source>
        <dbReference type="RuleBase" id="RU368089"/>
    </source>
</evidence>
<dbReference type="InterPro" id="IPR031335">
    <property type="entry name" value="Glyco_hydro_63_C"/>
</dbReference>
<dbReference type="Gene3D" id="2.70.98.110">
    <property type="entry name" value="Glycosyl hydrolase family 63, N-terminal domain"/>
    <property type="match status" value="1"/>
</dbReference>
<evidence type="ECO:0000256" key="9">
    <source>
        <dbReference type="ARBA" id="ARBA00023136"/>
    </source>
</evidence>
<reference evidence="17 18" key="1">
    <citation type="submission" date="2024-03" db="EMBL/GenBank/DDBJ databases">
        <title>The genome assembly and annotation of the cricket Gryllus longicercus Weissman &amp; Gray.</title>
        <authorList>
            <person name="Szrajer S."/>
            <person name="Gray D."/>
            <person name="Ylla G."/>
        </authorList>
    </citation>
    <scope>NUCLEOTIDE SEQUENCE [LARGE SCALE GENOMIC DNA]</scope>
    <source>
        <strain evidence="17">DAG 2021-001</strain>
        <tissue evidence="17">Whole body minus gut</tissue>
    </source>
</reference>
<dbReference type="FunFam" id="1.50.10.10:FF:000009">
    <property type="entry name" value="mannosyl-oligosaccharide glucosidase"/>
    <property type="match status" value="1"/>
</dbReference>
<evidence type="ECO:0000256" key="4">
    <source>
        <dbReference type="ARBA" id="ARBA00022692"/>
    </source>
</evidence>
<comment type="subcellular location">
    <subcellularLocation>
        <location evidence="1 13">Endoplasmic reticulum membrane</location>
        <topology evidence="1 13">Single-pass type II membrane protein</topology>
    </subcellularLocation>
</comment>
<evidence type="ECO:0000256" key="5">
    <source>
        <dbReference type="ARBA" id="ARBA00022801"/>
    </source>
</evidence>
<evidence type="ECO:0000256" key="10">
    <source>
        <dbReference type="ARBA" id="ARBA00023180"/>
    </source>
</evidence>
<dbReference type="GO" id="GO:0006487">
    <property type="term" value="P:protein N-linked glycosylation"/>
    <property type="evidence" value="ECO:0007669"/>
    <property type="project" value="UniProtKB-UniRule"/>
</dbReference>